<dbReference type="EMBL" id="JBBPHU010000013">
    <property type="protein sequence ID" value="KAK7510909.1"/>
    <property type="molecule type" value="Genomic_DNA"/>
</dbReference>
<protein>
    <submittedName>
        <fullName evidence="2">Uncharacterized protein</fullName>
    </submittedName>
</protein>
<evidence type="ECO:0000313" key="2">
    <source>
        <dbReference type="EMBL" id="KAK7510909.1"/>
    </source>
</evidence>
<name>A0ABR1KE01_9PEZI</name>
<sequence>MAFNGYVNRRSVLFFAVATLTGSYLIAKSNTVRAKTAQMQTAQQKEMGKDFGVDTSRSGGGV</sequence>
<proteinExistence type="predicted"/>
<evidence type="ECO:0000313" key="3">
    <source>
        <dbReference type="Proteomes" id="UP001363622"/>
    </source>
</evidence>
<dbReference type="Proteomes" id="UP001363622">
    <property type="component" value="Unassembled WGS sequence"/>
</dbReference>
<keyword evidence="3" id="KW-1185">Reference proteome</keyword>
<organism evidence="2 3">
    <name type="scientific">Phyllosticta citriasiana</name>
    <dbReference type="NCBI Taxonomy" id="595635"/>
    <lineage>
        <taxon>Eukaryota</taxon>
        <taxon>Fungi</taxon>
        <taxon>Dikarya</taxon>
        <taxon>Ascomycota</taxon>
        <taxon>Pezizomycotina</taxon>
        <taxon>Dothideomycetes</taxon>
        <taxon>Dothideomycetes incertae sedis</taxon>
        <taxon>Botryosphaeriales</taxon>
        <taxon>Phyllostictaceae</taxon>
        <taxon>Phyllosticta</taxon>
    </lineage>
</organism>
<evidence type="ECO:0000256" key="1">
    <source>
        <dbReference type="SAM" id="MobiDB-lite"/>
    </source>
</evidence>
<gene>
    <name evidence="2" type="ORF">IWZ03DRAFT_418258</name>
</gene>
<accession>A0ABR1KE01</accession>
<feature type="region of interest" description="Disordered" evidence="1">
    <location>
        <begin position="38"/>
        <end position="62"/>
    </location>
</feature>
<reference evidence="2 3" key="1">
    <citation type="submission" date="2024-04" db="EMBL/GenBank/DDBJ databases">
        <title>Phyllosticta paracitricarpa is synonymous to the EU quarantine fungus P. citricarpa based on phylogenomic analyses.</title>
        <authorList>
            <consortium name="Lawrence Berkeley National Laboratory"/>
            <person name="Van Ingen-Buijs V.A."/>
            <person name="Van Westerhoven A.C."/>
            <person name="Haridas S."/>
            <person name="Skiadas P."/>
            <person name="Martin F."/>
            <person name="Groenewald J.Z."/>
            <person name="Crous P.W."/>
            <person name="Seidl M.F."/>
        </authorList>
    </citation>
    <scope>NUCLEOTIDE SEQUENCE [LARGE SCALE GENOMIC DNA]</scope>
    <source>
        <strain evidence="2 3">CBS 123371</strain>
    </source>
</reference>
<comment type="caution">
    <text evidence="2">The sequence shown here is derived from an EMBL/GenBank/DDBJ whole genome shotgun (WGS) entry which is preliminary data.</text>
</comment>